<dbReference type="KEGG" id="vg:13405583"/>
<accession>I6NRE3</accession>
<sequence length="371" mass="41286">MALSDNKRLYDIATRLGIYTEGVKVQYAREFNSVIREVSEVLKKLLGRVKYRTLDGLTKAQLNKLLIELRQSQSKIYSAYTETLMGQLRDFMAADLEVNRRVWVTGYIELDDDTPDDEIMSDEDAVQFLIENPQNDANPLFGLAAVTGGDDRIWSQVVNSPIPANGLYLLPFIKTFSNSAQASIENIIRKAWANRLTVDELLTQLVGDGGGRQGTSSQLDRINVQASAVVHTATAHVAAIVGAGVVSTLFGRYGWYSVMDGNTTEICISRNRKIYRFGDGPLPPAHIRCRSHTAPVIGASDFANETFYTWVLRQPADVQDDILTEDGGEALRSGSIKAKDIPKFESDEPLTLDEFRRKVKQILSRRYGVSS</sequence>
<gene>
    <name evidence="1" type="ORF">KL1_0009</name>
</gene>
<dbReference type="Proteomes" id="UP000009001">
    <property type="component" value="Segment"/>
</dbReference>
<keyword evidence="2" id="KW-1185">Reference proteome</keyword>
<evidence type="ECO:0000313" key="2">
    <source>
        <dbReference type="Proteomes" id="UP000009001"/>
    </source>
</evidence>
<dbReference type="GeneID" id="13405583"/>
<protein>
    <submittedName>
        <fullName evidence="1">Head morphogenesis protein</fullName>
    </submittedName>
</protein>
<reference evidence="1 2" key="1">
    <citation type="journal article" date="2012" name="BMC Genomics">
        <title>Comparative analysis of two phenotypically-similar but genomically-distinct Burkholderia cenocepacia-specific bacteriophages.</title>
        <authorList>
            <person name="Lynch K.H."/>
            <person name="Stothard P."/>
            <person name="Dennis J.J."/>
        </authorList>
    </citation>
    <scope>NUCLEOTIDE SEQUENCE [LARGE SCALE GENOMIC DNA]</scope>
</reference>
<dbReference type="EMBL" id="JF939047">
    <property type="protein sequence ID" value="AEX56093.1"/>
    <property type="molecule type" value="Genomic_DNA"/>
</dbReference>
<organism evidence="1 2">
    <name type="scientific">Burkholderia phage vB_BceS_KL1</name>
    <dbReference type="NCBI Taxonomy" id="1132026"/>
    <lineage>
        <taxon>Viruses</taxon>
        <taxon>Duplodnaviria</taxon>
        <taxon>Heunggongvirae</taxon>
        <taxon>Uroviricota</taxon>
        <taxon>Caudoviricetes</taxon>
        <taxon>Jondennisvirinae</taxon>
        <taxon>Kilunavirus</taxon>
        <taxon>Kilunavirus KL1</taxon>
    </lineage>
</organism>
<dbReference type="OrthoDB" id="3800at10239"/>
<proteinExistence type="predicted"/>
<name>I6NRE3_9CAUD</name>
<dbReference type="RefSeq" id="YP_006560760.1">
    <property type="nucleotide sequence ID" value="NC_018278.1"/>
</dbReference>
<evidence type="ECO:0000313" key="1">
    <source>
        <dbReference type="EMBL" id="AEX56093.1"/>
    </source>
</evidence>